<dbReference type="STRING" id="1346330.M472_04905"/>
<name>U2IZK0_9SPHI</name>
<dbReference type="Gene3D" id="3.40.50.150">
    <property type="entry name" value="Vaccinia Virus protein VP39"/>
    <property type="match status" value="1"/>
</dbReference>
<comment type="caution">
    <text evidence="2">The sequence shown here is derived from an EMBL/GenBank/DDBJ whole genome shotgun (WGS) entry which is preliminary data.</text>
</comment>
<gene>
    <name evidence="2" type="ORF">M472_04905</name>
</gene>
<feature type="domain" description="Methyltransferase type 11" evidence="1">
    <location>
        <begin position="39"/>
        <end position="126"/>
    </location>
</feature>
<dbReference type="PANTHER" id="PTHR45180:SF1">
    <property type="entry name" value="OS01G0307686 PROTEIN"/>
    <property type="match status" value="1"/>
</dbReference>
<dbReference type="Proteomes" id="UP000016584">
    <property type="component" value="Unassembled WGS sequence"/>
</dbReference>
<accession>U2IZK0</accession>
<evidence type="ECO:0000313" key="3">
    <source>
        <dbReference type="Proteomes" id="UP000016584"/>
    </source>
</evidence>
<evidence type="ECO:0000313" key="2">
    <source>
        <dbReference type="EMBL" id="ERJ58099.1"/>
    </source>
</evidence>
<dbReference type="SUPFAM" id="SSF53335">
    <property type="entry name" value="S-adenosyl-L-methionine-dependent methyltransferases"/>
    <property type="match status" value="1"/>
</dbReference>
<protein>
    <recommendedName>
        <fullName evidence="1">Methyltransferase type 11 domain-containing protein</fullName>
    </recommendedName>
</protein>
<dbReference type="PANTHER" id="PTHR45180">
    <property type="entry name" value="OS01G0307686 PROTEIN"/>
    <property type="match status" value="1"/>
</dbReference>
<dbReference type="InterPro" id="IPR013216">
    <property type="entry name" value="Methyltransf_11"/>
</dbReference>
<dbReference type="GO" id="GO:0008757">
    <property type="term" value="F:S-adenosylmethionine-dependent methyltransferase activity"/>
    <property type="evidence" value="ECO:0007669"/>
    <property type="project" value="InterPro"/>
</dbReference>
<organism evidence="2 3">
    <name type="scientific">Sphingobacterium paucimobilis HER1398</name>
    <dbReference type="NCBI Taxonomy" id="1346330"/>
    <lineage>
        <taxon>Bacteria</taxon>
        <taxon>Pseudomonadati</taxon>
        <taxon>Bacteroidota</taxon>
        <taxon>Sphingobacteriia</taxon>
        <taxon>Sphingobacteriales</taxon>
        <taxon>Sphingobacteriaceae</taxon>
        <taxon>Sphingobacterium</taxon>
    </lineage>
</organism>
<dbReference type="AlphaFoldDB" id="U2IZK0"/>
<dbReference type="EMBL" id="ATDL01000018">
    <property type="protein sequence ID" value="ERJ58099.1"/>
    <property type="molecule type" value="Genomic_DNA"/>
</dbReference>
<dbReference type="eggNOG" id="COG2226">
    <property type="taxonomic scope" value="Bacteria"/>
</dbReference>
<sequence>MKDNFSNISDQYAKFRPTYPQTIYDFIYPLLSQRESAWDCGTGTGQVALELARDFETVYATDISAQQLEKAPPADNIIYSVQQAEQTHFPTDSFDLITVAQAIHWFDFDKFNQEVQRVGRANSIIALFGYELLNITPEIDHIIKVLYTEIVGPYWDPERRHIEQRYQSIPFPYRELETPDIVNIKLWSIDNVLGYLHTWSAVQHFEKAKGNNPVQLIEQELRQAWGATEMRKVNFPIIFKVGRIK</sequence>
<dbReference type="RefSeq" id="WP_021071579.1">
    <property type="nucleotide sequence ID" value="NZ_ATDL01000018.1"/>
</dbReference>
<keyword evidence="3" id="KW-1185">Reference proteome</keyword>
<dbReference type="Pfam" id="PF08241">
    <property type="entry name" value="Methyltransf_11"/>
    <property type="match status" value="1"/>
</dbReference>
<dbReference type="PATRIC" id="fig|1346330.5.peg.3441"/>
<dbReference type="CDD" id="cd02440">
    <property type="entry name" value="AdoMet_MTases"/>
    <property type="match status" value="1"/>
</dbReference>
<dbReference type="InterPro" id="IPR029063">
    <property type="entry name" value="SAM-dependent_MTases_sf"/>
</dbReference>
<proteinExistence type="predicted"/>
<reference evidence="2 3" key="1">
    <citation type="journal article" date="2013" name="Genome Announc.">
        <title>The Draft Genome Sequence of Sphingomonas paucimobilis Strain HER1398 (Proteobacteria), Host to the Giant PAU Phage, Indicates That It Is a Member of the Genus Sphingobacterium (Bacteroidetes).</title>
        <authorList>
            <person name="White R.A.III."/>
            <person name="Suttle C.A."/>
        </authorList>
    </citation>
    <scope>NUCLEOTIDE SEQUENCE [LARGE SCALE GENOMIC DNA]</scope>
    <source>
        <strain evidence="2 3">HER1398</strain>
    </source>
</reference>
<dbReference type="OrthoDB" id="9797252at2"/>
<evidence type="ECO:0000259" key="1">
    <source>
        <dbReference type="Pfam" id="PF08241"/>
    </source>
</evidence>